<evidence type="ECO:0000256" key="8">
    <source>
        <dbReference type="ARBA" id="ARBA00022832"/>
    </source>
</evidence>
<evidence type="ECO:0000313" key="26">
    <source>
        <dbReference type="Proteomes" id="UP001205740"/>
    </source>
</evidence>
<evidence type="ECO:0000256" key="20">
    <source>
        <dbReference type="ARBA" id="ARBA00047734"/>
    </source>
</evidence>
<keyword evidence="6" id="KW-0053">Apoptosis</keyword>
<name>A0ABT1H3H5_9NOCA</name>
<comment type="catalytic activity">
    <reaction evidence="14">
        <text>(9Z)-octadecenoyl-CoA + H2O = (9Z)-octadecenoate + CoA + H(+)</text>
        <dbReference type="Rhea" id="RHEA:40139"/>
        <dbReference type="ChEBI" id="CHEBI:15377"/>
        <dbReference type="ChEBI" id="CHEBI:15378"/>
        <dbReference type="ChEBI" id="CHEBI:30823"/>
        <dbReference type="ChEBI" id="CHEBI:57287"/>
        <dbReference type="ChEBI" id="CHEBI:57387"/>
    </reaction>
    <physiologicalReaction direction="left-to-right" evidence="14">
        <dbReference type="Rhea" id="RHEA:40140"/>
    </physiologicalReaction>
</comment>
<dbReference type="Proteomes" id="UP001205740">
    <property type="component" value="Unassembled WGS sequence"/>
</dbReference>
<feature type="domain" description="Thioesterase" evidence="24">
    <location>
        <begin position="51"/>
        <end position="103"/>
    </location>
</feature>
<reference evidence="25 26" key="1">
    <citation type="submission" date="2022-06" db="EMBL/GenBank/DDBJ databases">
        <title>Genomic Encyclopedia of Archaeal and Bacterial Type Strains, Phase II (KMG-II): from individual species to whole genera.</title>
        <authorList>
            <person name="Goeker M."/>
        </authorList>
    </citation>
    <scope>NUCLEOTIDE SEQUENCE [LARGE SCALE GENOMIC DNA]</scope>
    <source>
        <strain evidence="25 26">DSM 45037</strain>
    </source>
</reference>
<evidence type="ECO:0000256" key="23">
    <source>
        <dbReference type="ARBA" id="ARBA00048180"/>
    </source>
</evidence>
<dbReference type="SUPFAM" id="SSF54637">
    <property type="entry name" value="Thioesterase/thiol ester dehydrase-isomerase"/>
    <property type="match status" value="1"/>
</dbReference>
<keyword evidence="8" id="KW-0276">Fatty acid metabolism</keyword>
<evidence type="ECO:0000256" key="17">
    <source>
        <dbReference type="ARBA" id="ARBA00040123"/>
    </source>
</evidence>
<evidence type="ECO:0000256" key="7">
    <source>
        <dbReference type="ARBA" id="ARBA00022801"/>
    </source>
</evidence>
<evidence type="ECO:0000256" key="9">
    <source>
        <dbReference type="ARBA" id="ARBA00022946"/>
    </source>
</evidence>
<dbReference type="InterPro" id="IPR006683">
    <property type="entry name" value="Thioestr_dom"/>
</dbReference>
<evidence type="ECO:0000256" key="18">
    <source>
        <dbReference type="ARBA" id="ARBA00043210"/>
    </source>
</evidence>
<evidence type="ECO:0000256" key="3">
    <source>
        <dbReference type="ARBA" id="ARBA00004632"/>
    </source>
</evidence>
<comment type="catalytic activity">
    <reaction evidence="21">
        <text>decanoyl-CoA + H2O = decanoate + CoA + H(+)</text>
        <dbReference type="Rhea" id="RHEA:40059"/>
        <dbReference type="ChEBI" id="CHEBI:15377"/>
        <dbReference type="ChEBI" id="CHEBI:15378"/>
        <dbReference type="ChEBI" id="CHEBI:27689"/>
        <dbReference type="ChEBI" id="CHEBI:57287"/>
        <dbReference type="ChEBI" id="CHEBI:61430"/>
    </reaction>
    <physiologicalReaction direction="left-to-right" evidence="21">
        <dbReference type="Rhea" id="RHEA:40060"/>
    </physiologicalReaction>
</comment>
<dbReference type="EC" id="3.1.2.2" evidence="16"/>
<evidence type="ECO:0000256" key="10">
    <source>
        <dbReference type="ARBA" id="ARBA00023098"/>
    </source>
</evidence>
<comment type="catalytic activity">
    <reaction evidence="20">
        <text>hexadecanoyl-CoA + H2O = hexadecanoate + CoA + H(+)</text>
        <dbReference type="Rhea" id="RHEA:16645"/>
        <dbReference type="ChEBI" id="CHEBI:7896"/>
        <dbReference type="ChEBI" id="CHEBI:15377"/>
        <dbReference type="ChEBI" id="CHEBI:15378"/>
        <dbReference type="ChEBI" id="CHEBI:57287"/>
        <dbReference type="ChEBI" id="CHEBI:57379"/>
        <dbReference type="EC" id="3.1.2.2"/>
    </reaction>
    <physiologicalReaction direction="left-to-right" evidence="20">
        <dbReference type="Rhea" id="RHEA:16646"/>
    </physiologicalReaction>
</comment>
<dbReference type="RefSeq" id="WP_253655372.1">
    <property type="nucleotide sequence ID" value="NZ_BAAAOE010000001.1"/>
</dbReference>
<organism evidence="25 26">
    <name type="scientific">Williamsia serinedens</name>
    <dbReference type="NCBI Taxonomy" id="391736"/>
    <lineage>
        <taxon>Bacteria</taxon>
        <taxon>Bacillati</taxon>
        <taxon>Actinomycetota</taxon>
        <taxon>Actinomycetes</taxon>
        <taxon>Mycobacteriales</taxon>
        <taxon>Nocardiaceae</taxon>
        <taxon>Williamsia</taxon>
    </lineage>
</organism>
<evidence type="ECO:0000256" key="11">
    <source>
        <dbReference type="ARBA" id="ARBA00023136"/>
    </source>
</evidence>
<evidence type="ECO:0000256" key="14">
    <source>
        <dbReference type="ARBA" id="ARBA00037002"/>
    </source>
</evidence>
<keyword evidence="11" id="KW-0472">Membrane</keyword>
<evidence type="ECO:0000313" key="25">
    <source>
        <dbReference type="EMBL" id="MCP2161794.1"/>
    </source>
</evidence>
<proteinExistence type="inferred from homology"/>
<gene>
    <name evidence="25" type="ORF">LX12_002993</name>
</gene>
<keyword evidence="4" id="KW-1003">Cell membrane</keyword>
<evidence type="ECO:0000256" key="5">
    <source>
        <dbReference type="ARBA" id="ARBA00022490"/>
    </source>
</evidence>
<keyword evidence="7" id="KW-0378">Hydrolase</keyword>
<dbReference type="InterPro" id="IPR052365">
    <property type="entry name" value="THEM4/THEM5_acyl-CoA_thioest"/>
</dbReference>
<evidence type="ECO:0000256" key="22">
    <source>
        <dbReference type="ARBA" id="ARBA00048074"/>
    </source>
</evidence>
<comment type="caution">
    <text evidence="25">The sequence shown here is derived from an EMBL/GenBank/DDBJ whole genome shotgun (WGS) entry which is preliminary data.</text>
</comment>
<evidence type="ECO:0000256" key="15">
    <source>
        <dbReference type="ARBA" id="ARBA00038456"/>
    </source>
</evidence>
<evidence type="ECO:0000256" key="4">
    <source>
        <dbReference type="ARBA" id="ARBA00022475"/>
    </source>
</evidence>
<comment type="catalytic activity">
    <reaction evidence="13">
        <text>(5Z,8Z,11Z,14Z)-eicosatetraenoyl-CoA + H2O = (5Z,8Z,11Z,14Z)-eicosatetraenoate + CoA + H(+)</text>
        <dbReference type="Rhea" id="RHEA:40151"/>
        <dbReference type="ChEBI" id="CHEBI:15377"/>
        <dbReference type="ChEBI" id="CHEBI:15378"/>
        <dbReference type="ChEBI" id="CHEBI:32395"/>
        <dbReference type="ChEBI" id="CHEBI:57287"/>
        <dbReference type="ChEBI" id="CHEBI:57368"/>
    </reaction>
    <physiologicalReaction direction="left-to-right" evidence="13">
        <dbReference type="Rhea" id="RHEA:40152"/>
    </physiologicalReaction>
</comment>
<dbReference type="InterPro" id="IPR029069">
    <property type="entry name" value="HotDog_dom_sf"/>
</dbReference>
<keyword evidence="5" id="KW-0963">Cytoplasm</keyword>
<evidence type="ECO:0000256" key="6">
    <source>
        <dbReference type="ARBA" id="ARBA00022703"/>
    </source>
</evidence>
<evidence type="ECO:0000256" key="19">
    <source>
        <dbReference type="ARBA" id="ARBA00047588"/>
    </source>
</evidence>
<dbReference type="CDD" id="cd03443">
    <property type="entry name" value="PaaI_thioesterase"/>
    <property type="match status" value="1"/>
</dbReference>
<evidence type="ECO:0000256" key="2">
    <source>
        <dbReference type="ARBA" id="ARBA00004496"/>
    </source>
</evidence>
<evidence type="ECO:0000256" key="21">
    <source>
        <dbReference type="ARBA" id="ARBA00047969"/>
    </source>
</evidence>
<comment type="catalytic activity">
    <reaction evidence="22">
        <text>dodecanoyl-CoA + H2O = dodecanoate + CoA + H(+)</text>
        <dbReference type="Rhea" id="RHEA:30135"/>
        <dbReference type="ChEBI" id="CHEBI:15377"/>
        <dbReference type="ChEBI" id="CHEBI:15378"/>
        <dbReference type="ChEBI" id="CHEBI:18262"/>
        <dbReference type="ChEBI" id="CHEBI:57287"/>
        <dbReference type="ChEBI" id="CHEBI:57375"/>
    </reaction>
    <physiologicalReaction direction="left-to-right" evidence="22">
        <dbReference type="Rhea" id="RHEA:30136"/>
    </physiologicalReaction>
</comment>
<evidence type="ECO:0000256" key="13">
    <source>
        <dbReference type="ARBA" id="ARBA00035852"/>
    </source>
</evidence>
<dbReference type="PANTHER" id="PTHR12418">
    <property type="entry name" value="ACYL-COENZYME A THIOESTERASE THEM4"/>
    <property type="match status" value="1"/>
</dbReference>
<evidence type="ECO:0000256" key="12">
    <source>
        <dbReference type="ARBA" id="ARBA00023273"/>
    </source>
</evidence>
<comment type="catalytic activity">
    <reaction evidence="23">
        <text>tetradecanoyl-CoA + H2O = tetradecanoate + CoA + H(+)</text>
        <dbReference type="Rhea" id="RHEA:40119"/>
        <dbReference type="ChEBI" id="CHEBI:15377"/>
        <dbReference type="ChEBI" id="CHEBI:15378"/>
        <dbReference type="ChEBI" id="CHEBI:30807"/>
        <dbReference type="ChEBI" id="CHEBI:57287"/>
        <dbReference type="ChEBI" id="CHEBI:57385"/>
    </reaction>
    <physiologicalReaction direction="left-to-right" evidence="23">
        <dbReference type="Rhea" id="RHEA:40120"/>
    </physiologicalReaction>
</comment>
<dbReference type="Gene3D" id="3.10.129.10">
    <property type="entry name" value="Hotdog Thioesterase"/>
    <property type="match status" value="1"/>
</dbReference>
<keyword evidence="12" id="KW-0966">Cell projection</keyword>
<dbReference type="PANTHER" id="PTHR12418:SF19">
    <property type="entry name" value="ACYL-COENZYME A THIOESTERASE THEM4"/>
    <property type="match status" value="1"/>
</dbReference>
<dbReference type="Pfam" id="PF03061">
    <property type="entry name" value="4HBT"/>
    <property type="match status" value="1"/>
</dbReference>
<sequence>MSAPARLPAHSPSCMGCGPDNASGLQLEVYRDEDRVFADHSFTEKHAGGPGLAHGGAISAACDDIMGFTLWIAGTPAVTRTLTVKYRRPVPLHLPVRLTAWIDEDVDHILHIGASGTVEGETYFSATGEFVKVDLTHFARYADTSTVDTFFVNFLRAD</sequence>
<evidence type="ECO:0000256" key="16">
    <source>
        <dbReference type="ARBA" id="ARBA00038848"/>
    </source>
</evidence>
<evidence type="ECO:0000256" key="1">
    <source>
        <dbReference type="ARBA" id="ARBA00004170"/>
    </source>
</evidence>
<keyword evidence="9" id="KW-0809">Transit peptide</keyword>
<keyword evidence="26" id="KW-1185">Reference proteome</keyword>
<comment type="catalytic activity">
    <reaction evidence="19">
        <text>octanoyl-CoA + H2O = octanoate + CoA + H(+)</text>
        <dbReference type="Rhea" id="RHEA:30143"/>
        <dbReference type="ChEBI" id="CHEBI:15377"/>
        <dbReference type="ChEBI" id="CHEBI:15378"/>
        <dbReference type="ChEBI" id="CHEBI:25646"/>
        <dbReference type="ChEBI" id="CHEBI:57287"/>
        <dbReference type="ChEBI" id="CHEBI:57386"/>
    </reaction>
    <physiologicalReaction direction="left-to-right" evidence="19">
        <dbReference type="Rhea" id="RHEA:30144"/>
    </physiologicalReaction>
</comment>
<keyword evidence="10" id="KW-0443">Lipid metabolism</keyword>
<evidence type="ECO:0000259" key="24">
    <source>
        <dbReference type="Pfam" id="PF03061"/>
    </source>
</evidence>
<accession>A0ABT1H3H5</accession>
<dbReference type="EMBL" id="JAMTCG010000005">
    <property type="protein sequence ID" value="MCP2161794.1"/>
    <property type="molecule type" value="Genomic_DNA"/>
</dbReference>
<comment type="similarity">
    <text evidence="15">Belongs to the THEM4/THEM5 thioesterase family.</text>
</comment>
<comment type="subcellular location">
    <subcellularLocation>
        <location evidence="3">Cell projection</location>
        <location evidence="3">Ruffle membrane</location>
    </subcellularLocation>
    <subcellularLocation>
        <location evidence="2">Cytoplasm</location>
    </subcellularLocation>
    <subcellularLocation>
        <location evidence="1">Membrane</location>
        <topology evidence="1">Peripheral membrane protein</topology>
    </subcellularLocation>
</comment>
<protein>
    <recommendedName>
        <fullName evidence="17">Acyl-coenzyme A thioesterase THEM4</fullName>
        <ecNumber evidence="16">3.1.2.2</ecNumber>
    </recommendedName>
    <alternativeName>
        <fullName evidence="18">Thioesterase superfamily member 4</fullName>
    </alternativeName>
</protein>